<reference evidence="2 3" key="1">
    <citation type="submission" date="2019-11" db="EMBL/GenBank/DDBJ databases">
        <title>Comparative genomics of hydrocarbon-degrading Desulfosarcina strains.</title>
        <authorList>
            <person name="Watanabe M."/>
            <person name="Kojima H."/>
            <person name="Fukui M."/>
        </authorList>
    </citation>
    <scope>NUCLEOTIDE SEQUENCE [LARGE SCALE GENOMIC DNA]</scope>
    <source>
        <strain evidence="2 3">28bB2T</strain>
    </source>
</reference>
<dbReference type="InterPro" id="IPR053714">
    <property type="entry name" value="Iso_Racemase_Enz_sf"/>
</dbReference>
<evidence type="ECO:0000313" key="2">
    <source>
        <dbReference type="EMBL" id="BBO83350.1"/>
    </source>
</evidence>
<sequence>MKIWSQLPISMPREVYGKYYDLLNQAYEMFKDEETEITIKDVPKGVVDPGLLSCPGFRQINEAENIKSIIQAETEGYDAVAGACYFDSGIRAASTLLSIPVVGPSEVSMHLAAMMGNKFAVITSEASWTHEMEHHLIGSGFSGAAISKQPVRSLTMPMDELFHCLMTGDYNPVKADFCKVAEGCLDDDADVIIAGCGLVSPILTISDLKEIDGAPIIDPMIASLKFAEFLGRLFKSGLPIKTRIGLYQTLPDEMKSKGLNQLSLYAV</sequence>
<protein>
    <recommendedName>
        <fullName evidence="4">Hydantoin racemase</fullName>
    </recommendedName>
</protein>
<organism evidence="2 3">
    <name type="scientific">Desulfosarcina ovata subsp. sediminis</name>
    <dbReference type="NCBI Taxonomy" id="885957"/>
    <lineage>
        <taxon>Bacteria</taxon>
        <taxon>Pseudomonadati</taxon>
        <taxon>Thermodesulfobacteriota</taxon>
        <taxon>Desulfobacteria</taxon>
        <taxon>Desulfobacterales</taxon>
        <taxon>Desulfosarcinaceae</taxon>
        <taxon>Desulfosarcina</taxon>
    </lineage>
</organism>
<dbReference type="AlphaFoldDB" id="A0A5K7ZT14"/>
<name>A0A5K7ZT14_9BACT</name>
<dbReference type="GO" id="GO:0047661">
    <property type="term" value="F:amino-acid racemase activity"/>
    <property type="evidence" value="ECO:0007669"/>
    <property type="project" value="InterPro"/>
</dbReference>
<evidence type="ECO:0008006" key="4">
    <source>
        <dbReference type="Google" id="ProtNLM"/>
    </source>
</evidence>
<evidence type="ECO:0000313" key="3">
    <source>
        <dbReference type="Proteomes" id="UP000425960"/>
    </source>
</evidence>
<dbReference type="Gene3D" id="3.40.50.12500">
    <property type="match status" value="1"/>
</dbReference>
<dbReference type="KEGG" id="dov:DSCO28_39160"/>
<dbReference type="Proteomes" id="UP000425960">
    <property type="component" value="Chromosome"/>
</dbReference>
<comment type="similarity">
    <text evidence="1">Belongs to the HyuE racemase family.</text>
</comment>
<gene>
    <name evidence="2" type="ORF">DSCO28_39160</name>
</gene>
<proteinExistence type="inferred from homology"/>
<accession>A0A5K7ZT14</accession>
<dbReference type="InterPro" id="IPR015942">
    <property type="entry name" value="Asp/Glu/hydantoin_racemase"/>
</dbReference>
<dbReference type="Pfam" id="PF01177">
    <property type="entry name" value="Asp_Glu_race"/>
    <property type="match status" value="1"/>
</dbReference>
<dbReference type="EMBL" id="AP021876">
    <property type="protein sequence ID" value="BBO83350.1"/>
    <property type="molecule type" value="Genomic_DNA"/>
</dbReference>
<evidence type="ECO:0000256" key="1">
    <source>
        <dbReference type="ARBA" id="ARBA00038414"/>
    </source>
</evidence>